<organism evidence="3 4">
    <name type="scientific">Vibrio lentus</name>
    <dbReference type="NCBI Taxonomy" id="136468"/>
    <lineage>
        <taxon>Bacteria</taxon>
        <taxon>Pseudomonadati</taxon>
        <taxon>Pseudomonadota</taxon>
        <taxon>Gammaproteobacteria</taxon>
        <taxon>Vibrionales</taxon>
        <taxon>Vibrionaceae</taxon>
        <taxon>Vibrio</taxon>
    </lineage>
</organism>
<evidence type="ECO:0000256" key="2">
    <source>
        <dbReference type="SAM" id="Coils"/>
    </source>
</evidence>
<dbReference type="EMBL" id="MCZK01000159">
    <property type="protein sequence ID" value="PMM64836.1"/>
    <property type="molecule type" value="Genomic_DNA"/>
</dbReference>
<gene>
    <name evidence="3" type="ORF">BCT49_15375</name>
</gene>
<dbReference type="PANTHER" id="PTHR33215:SF12">
    <property type="entry name" value="TRANSPOSASE INSN FOR INSERTION SEQUENCE ELEMENT IS911A-RELATED"/>
    <property type="match status" value="1"/>
</dbReference>
<dbReference type="InterPro" id="IPR002514">
    <property type="entry name" value="Transposase_8"/>
</dbReference>
<evidence type="ECO:0000313" key="4">
    <source>
        <dbReference type="Proteomes" id="UP000235406"/>
    </source>
</evidence>
<proteinExistence type="inferred from homology"/>
<name>A0A2N7JXC2_9VIBR</name>
<dbReference type="Pfam" id="PF01527">
    <property type="entry name" value="HTH_Tnp_1"/>
    <property type="match status" value="1"/>
</dbReference>
<dbReference type="PANTHER" id="PTHR33215">
    <property type="entry name" value="PROTEIN DISTAL ANTENNA"/>
    <property type="match status" value="1"/>
</dbReference>
<dbReference type="GO" id="GO:0004803">
    <property type="term" value="F:transposase activity"/>
    <property type="evidence" value="ECO:0007669"/>
    <property type="project" value="InterPro"/>
</dbReference>
<dbReference type="InterPro" id="IPR051839">
    <property type="entry name" value="RD_transcriptional_regulator"/>
</dbReference>
<evidence type="ECO:0000256" key="1">
    <source>
        <dbReference type="ARBA" id="ARBA00009964"/>
    </source>
</evidence>
<dbReference type="AlphaFoldDB" id="A0A2N7JXC2"/>
<evidence type="ECO:0000313" key="3">
    <source>
        <dbReference type="EMBL" id="PMM64836.1"/>
    </source>
</evidence>
<accession>A0A2N7JXC2</accession>
<dbReference type="SUPFAM" id="SSF46689">
    <property type="entry name" value="Homeodomain-like"/>
    <property type="match status" value="1"/>
</dbReference>
<dbReference type="Gene3D" id="1.10.10.60">
    <property type="entry name" value="Homeodomain-like"/>
    <property type="match status" value="1"/>
</dbReference>
<dbReference type="GO" id="GO:0006313">
    <property type="term" value="P:DNA transposition"/>
    <property type="evidence" value="ECO:0007669"/>
    <property type="project" value="InterPro"/>
</dbReference>
<comment type="caution">
    <text evidence="3">The sequence shown here is derived from an EMBL/GenBank/DDBJ whole genome shotgun (WGS) entry which is preliminary data.</text>
</comment>
<keyword evidence="2" id="KW-0175">Coiled coil</keyword>
<protein>
    <recommendedName>
        <fullName evidence="5">Transposase</fullName>
    </recommendedName>
</protein>
<sequence>MYDHLDTKTGDIMTKRERRTFNPEFKLECAQLVLDQGRSYKETCEAMGIGKTTLESWVRQLKAERAGKAPNSSPLTPEQREIRDLKKKIKRIEEEKEILKKATALLMSDSLNGSR</sequence>
<dbReference type="Proteomes" id="UP000235406">
    <property type="component" value="Unassembled WGS sequence"/>
</dbReference>
<reference evidence="4" key="1">
    <citation type="submission" date="2016-07" db="EMBL/GenBank/DDBJ databases">
        <title>Nontailed viruses are major unrecognized killers of bacteria in the ocean.</title>
        <authorList>
            <person name="Kauffman K."/>
            <person name="Hussain F."/>
            <person name="Yang J."/>
            <person name="Arevalo P."/>
            <person name="Brown J."/>
            <person name="Cutler M."/>
            <person name="Kelly L."/>
            <person name="Polz M.F."/>
        </authorList>
    </citation>
    <scope>NUCLEOTIDE SEQUENCE [LARGE SCALE GENOMIC DNA]</scope>
    <source>
        <strain evidence="4">10N.261.46.F8</strain>
    </source>
</reference>
<comment type="similarity">
    <text evidence="1">Belongs to the transposase 8 family.</text>
</comment>
<dbReference type="GO" id="GO:0003677">
    <property type="term" value="F:DNA binding"/>
    <property type="evidence" value="ECO:0007669"/>
    <property type="project" value="InterPro"/>
</dbReference>
<dbReference type="InterPro" id="IPR009057">
    <property type="entry name" value="Homeodomain-like_sf"/>
</dbReference>
<feature type="coiled-coil region" evidence="2">
    <location>
        <begin position="75"/>
        <end position="105"/>
    </location>
</feature>
<evidence type="ECO:0008006" key="5">
    <source>
        <dbReference type="Google" id="ProtNLM"/>
    </source>
</evidence>